<feature type="transmembrane region" description="Helical" evidence="2">
    <location>
        <begin position="401"/>
        <end position="423"/>
    </location>
</feature>
<feature type="domain" description="TRAP C4-dicarboxylate transport system permease DctM subunit" evidence="3">
    <location>
        <begin position="115"/>
        <end position="544"/>
    </location>
</feature>
<keyword evidence="1" id="KW-0813">Transport</keyword>
<dbReference type="GO" id="GO:0005886">
    <property type="term" value="C:plasma membrane"/>
    <property type="evidence" value="ECO:0007669"/>
    <property type="project" value="UniProtKB-SubCell"/>
</dbReference>
<feature type="transmembrane region" description="Helical" evidence="2">
    <location>
        <begin position="338"/>
        <end position="360"/>
    </location>
</feature>
<keyword evidence="2" id="KW-0812">Transmembrane</keyword>
<feature type="transmembrane region" description="Helical" evidence="2">
    <location>
        <begin position="298"/>
        <end position="317"/>
    </location>
</feature>
<keyword evidence="1" id="KW-1003">Cell membrane</keyword>
<feature type="transmembrane region" description="Helical" evidence="2">
    <location>
        <begin position="471"/>
        <end position="490"/>
    </location>
</feature>
<gene>
    <name evidence="5" type="ORF">RIdsm_00982</name>
    <name evidence="4" type="ORF">XM52_22215</name>
</gene>
<comment type="subcellular location">
    <subcellularLocation>
        <location evidence="1">Cell inner membrane</location>
        <topology evidence="1">Multi-pass membrane protein</topology>
    </subcellularLocation>
</comment>
<dbReference type="GO" id="GO:0022857">
    <property type="term" value="F:transmembrane transporter activity"/>
    <property type="evidence" value="ECO:0007669"/>
    <property type="project" value="UniProtKB-UniRule"/>
</dbReference>
<proteinExistence type="predicted"/>
<accession>A0A0T5P3K6</accession>
<keyword evidence="2" id="KW-1133">Transmembrane helix</keyword>
<protein>
    <submittedName>
        <fullName evidence="5">L-dehydroascorbate transporter large permease subunit</fullName>
    </submittedName>
</protein>
<keyword evidence="1" id="KW-0997">Cell inner membrane</keyword>
<evidence type="ECO:0000256" key="1">
    <source>
        <dbReference type="RuleBase" id="RU369079"/>
    </source>
</evidence>
<dbReference type="InterPro" id="IPR010656">
    <property type="entry name" value="DctM"/>
</dbReference>
<dbReference type="PATRIC" id="fig|540747.5.peg.2223"/>
<keyword evidence="6" id="KW-1185">Reference proteome</keyword>
<feature type="transmembrane region" description="Helical" evidence="2">
    <location>
        <begin position="549"/>
        <end position="574"/>
    </location>
</feature>
<dbReference type="Proteomes" id="UP000325785">
    <property type="component" value="Chromosome"/>
</dbReference>
<dbReference type="EMBL" id="CP031598">
    <property type="protein sequence ID" value="QEW25197.1"/>
    <property type="molecule type" value="Genomic_DNA"/>
</dbReference>
<feature type="transmembrane region" description="Helical" evidence="2">
    <location>
        <begin position="44"/>
        <end position="62"/>
    </location>
</feature>
<dbReference type="Pfam" id="PF06808">
    <property type="entry name" value="DctM"/>
    <property type="match status" value="1"/>
</dbReference>
<feature type="transmembrane region" description="Helical" evidence="2">
    <location>
        <begin position="259"/>
        <end position="286"/>
    </location>
</feature>
<evidence type="ECO:0000313" key="4">
    <source>
        <dbReference type="EMBL" id="KRS15773.1"/>
    </source>
</evidence>
<dbReference type="AlphaFoldDB" id="A0A0T5P3K6"/>
<dbReference type="KEGG" id="rid:RIdsm_00982"/>
<dbReference type="EMBL" id="LAXI01000019">
    <property type="protein sequence ID" value="KRS15773.1"/>
    <property type="molecule type" value="Genomic_DNA"/>
</dbReference>
<feature type="transmembrane region" description="Helical" evidence="2">
    <location>
        <begin position="172"/>
        <end position="196"/>
    </location>
</feature>
<dbReference type="PANTHER" id="PTHR43849">
    <property type="entry name" value="BLL3936 PROTEIN"/>
    <property type="match status" value="1"/>
</dbReference>
<dbReference type="Proteomes" id="UP000051401">
    <property type="component" value="Unassembled WGS sequence"/>
</dbReference>
<dbReference type="OrthoDB" id="9759894at2"/>
<dbReference type="RefSeq" id="WP_057819692.1">
    <property type="nucleotide sequence ID" value="NZ_CP031598.1"/>
</dbReference>
<name>A0A0T5P3K6_9RHOB</name>
<feature type="transmembrane region" description="Helical" evidence="2">
    <location>
        <begin position="366"/>
        <end position="389"/>
    </location>
</feature>
<dbReference type="InterPro" id="IPR011853">
    <property type="entry name" value="TRAP_DctM-Dct_fused"/>
</dbReference>
<organism evidence="4 6">
    <name type="scientific">Roseovarius indicus</name>
    <dbReference type="NCBI Taxonomy" id="540747"/>
    <lineage>
        <taxon>Bacteria</taxon>
        <taxon>Pseudomonadati</taxon>
        <taxon>Pseudomonadota</taxon>
        <taxon>Alphaproteobacteria</taxon>
        <taxon>Rhodobacterales</taxon>
        <taxon>Roseobacteraceae</taxon>
        <taxon>Roseovarius</taxon>
    </lineage>
</organism>
<reference evidence="4 6" key="1">
    <citation type="submission" date="2015-04" db="EMBL/GenBank/DDBJ databases">
        <title>The draft genome sequence of Roseovarius indicus B108T.</title>
        <authorList>
            <person name="Li G."/>
            <person name="Lai Q."/>
            <person name="Shao Z."/>
            <person name="Yan P."/>
        </authorList>
    </citation>
    <scope>NUCLEOTIDE SEQUENCE [LARGE SCALE GENOMIC DNA]</scope>
    <source>
        <strain evidence="4 6">B108</strain>
    </source>
</reference>
<feature type="transmembrane region" description="Helical" evidence="2">
    <location>
        <begin position="21"/>
        <end position="38"/>
    </location>
</feature>
<dbReference type="PANTHER" id="PTHR43849:SF2">
    <property type="entry name" value="BLL3936 PROTEIN"/>
    <property type="match status" value="1"/>
</dbReference>
<comment type="function">
    <text evidence="1">Part of the tripartite ATP-independent periplasmic (TRAP) transport system.</text>
</comment>
<dbReference type="STRING" id="540747.SAMN04488031_10684"/>
<feature type="transmembrane region" description="Helical" evidence="2">
    <location>
        <begin position="521"/>
        <end position="542"/>
    </location>
</feature>
<evidence type="ECO:0000259" key="3">
    <source>
        <dbReference type="Pfam" id="PF06808"/>
    </source>
</evidence>
<feature type="transmembrane region" description="Helical" evidence="2">
    <location>
        <begin position="438"/>
        <end position="464"/>
    </location>
</feature>
<evidence type="ECO:0000313" key="7">
    <source>
        <dbReference type="Proteomes" id="UP000325785"/>
    </source>
</evidence>
<sequence length="629" mass="67175">MHEDFEDTGTGKGSALWRNGLAVFAAGISVFVLSANYYGLLQPMWQTAMTMALILPFAFLHTSRRGRGVWLHPALNIVFAIAVSAAFLNVVFNYMAIQMRQVIPSIWDQIACVVAVLSVLEVTRRYFGWALPIIATVMIGYAFLGNMLPPAWRHAGWDMSFMTFSLYTQSAGLFGVAPKVAVTLIFVFVSLGAFLARMGTMDRVLDLSRAFTRGSYGGSAKVAVFSSAIMGTISGSSVANVVGTGRFTIPLMKAAGFRAYFAAAIEAVASTGGLLMPPVMGAGAFIMAELLQVPYGNIILAAIFPAILYFVVVFLSVHFESRKLDIRSDTEGEARSAALLRCGPYLIPVLLLLGLIAIDIPPVRAALYTVGFCVVLSWVLQPMGLRAIFAALVDSTEQATPILCACACAGIIIGGMDGTGLAIKFSQFLIEFAQESRILALILGMIVVIILGMGLPATAAYILAAAVVAPTLIKLGYMPIAVHLFVFYYANLSHITPPVDLATYAASGIAQSNPIRTSMRAISLGAVAFILPMIFIHDPVLLLQSADPLRLVISVATAVAGTAVIAGGLTGWLFTHVTGLGRLILIASGGALLVPVWYISILGVLIFGLFWISTRTNFQPIVKLPQERT</sequence>
<evidence type="ECO:0000256" key="2">
    <source>
        <dbReference type="SAM" id="Phobius"/>
    </source>
</evidence>
<evidence type="ECO:0000313" key="6">
    <source>
        <dbReference type="Proteomes" id="UP000051401"/>
    </source>
</evidence>
<feature type="transmembrane region" description="Helical" evidence="2">
    <location>
        <begin position="580"/>
        <end position="613"/>
    </location>
</feature>
<evidence type="ECO:0000313" key="5">
    <source>
        <dbReference type="EMBL" id="QEW25197.1"/>
    </source>
</evidence>
<feature type="transmembrane region" description="Helical" evidence="2">
    <location>
        <begin position="74"/>
        <end position="96"/>
    </location>
</feature>
<dbReference type="NCBIfam" id="TIGR02123">
    <property type="entry name" value="TRAP_fused"/>
    <property type="match status" value="1"/>
</dbReference>
<keyword evidence="2" id="KW-0472">Membrane</keyword>
<feature type="transmembrane region" description="Helical" evidence="2">
    <location>
        <begin position="127"/>
        <end position="152"/>
    </location>
</feature>
<reference evidence="5 7" key="2">
    <citation type="submission" date="2018-08" db="EMBL/GenBank/DDBJ databases">
        <title>Genetic Globetrotter - A new plasmid hitch-hiking vast phylogenetic and geographic distances.</title>
        <authorList>
            <person name="Vollmers J."/>
            <person name="Petersen J."/>
        </authorList>
    </citation>
    <scope>NUCLEOTIDE SEQUENCE [LARGE SCALE GENOMIC DNA]</scope>
    <source>
        <strain evidence="5 7">DSM 26383</strain>
    </source>
</reference>